<protein>
    <submittedName>
        <fullName evidence="1">Homeobox-like domain superfamily</fullName>
    </submittedName>
</protein>
<dbReference type="Proteomes" id="UP001056778">
    <property type="component" value="Chromosome 7"/>
</dbReference>
<name>A0ACB9SVY7_HOLOL</name>
<gene>
    <name evidence="1" type="ORF">MML48_7g00012071</name>
</gene>
<accession>A0ACB9SVY7</accession>
<sequence length="92" mass="10517">MPRSKQGIKRSPVNEIDLGAAVEDVLKNKTTVYSAAKKYSISKTTLLRHIKTFKASELNTFTYRKNNDVNKVFSDEEENLLVEYILKASHLQ</sequence>
<comment type="caution">
    <text evidence="1">The sequence shown here is derived from an EMBL/GenBank/DDBJ whole genome shotgun (WGS) entry which is preliminary data.</text>
</comment>
<evidence type="ECO:0000313" key="2">
    <source>
        <dbReference type="Proteomes" id="UP001056778"/>
    </source>
</evidence>
<proteinExistence type="predicted"/>
<organism evidence="1 2">
    <name type="scientific">Holotrichia oblita</name>
    <name type="common">Chafer beetle</name>
    <dbReference type="NCBI Taxonomy" id="644536"/>
    <lineage>
        <taxon>Eukaryota</taxon>
        <taxon>Metazoa</taxon>
        <taxon>Ecdysozoa</taxon>
        <taxon>Arthropoda</taxon>
        <taxon>Hexapoda</taxon>
        <taxon>Insecta</taxon>
        <taxon>Pterygota</taxon>
        <taxon>Neoptera</taxon>
        <taxon>Endopterygota</taxon>
        <taxon>Coleoptera</taxon>
        <taxon>Polyphaga</taxon>
        <taxon>Scarabaeiformia</taxon>
        <taxon>Scarabaeidae</taxon>
        <taxon>Melolonthinae</taxon>
        <taxon>Holotrichia</taxon>
    </lineage>
</organism>
<dbReference type="EMBL" id="CM043021">
    <property type="protein sequence ID" value="KAI4458690.1"/>
    <property type="molecule type" value="Genomic_DNA"/>
</dbReference>
<reference evidence="1" key="1">
    <citation type="submission" date="2022-04" db="EMBL/GenBank/DDBJ databases">
        <title>Chromosome-scale genome assembly of Holotrichia oblita Faldermann.</title>
        <authorList>
            <person name="Rongchong L."/>
        </authorList>
    </citation>
    <scope>NUCLEOTIDE SEQUENCE</scope>
    <source>
        <strain evidence="1">81SQS9</strain>
    </source>
</reference>
<evidence type="ECO:0000313" key="1">
    <source>
        <dbReference type="EMBL" id="KAI4458690.1"/>
    </source>
</evidence>
<keyword evidence="2" id="KW-1185">Reference proteome</keyword>